<proteinExistence type="predicted"/>
<dbReference type="RefSeq" id="WP_088959513.1">
    <property type="nucleotide sequence ID" value="NZ_LT607410.1"/>
</dbReference>
<evidence type="ECO:0000256" key="2">
    <source>
        <dbReference type="SAM" id="Phobius"/>
    </source>
</evidence>
<name>A0A1C4UJC9_9ACTN</name>
<evidence type="ECO:0000256" key="1">
    <source>
        <dbReference type="SAM" id="MobiDB-lite"/>
    </source>
</evidence>
<keyword evidence="2" id="KW-0472">Membrane</keyword>
<evidence type="ECO:0000313" key="3">
    <source>
        <dbReference type="EMBL" id="SCE71780.1"/>
    </source>
</evidence>
<accession>A0A1C4UJC9</accession>
<sequence length="212" mass="21259">MSYPDQAPARRPAAVTLAAAVLGLMALAAGAYAVAALLALGGTVDRLRSAAAGTTAGPDDVDGVVTLLRVTTILSAVLTVLVGLLLIGLAAGLLAGRRGARVATWVVAGLGLLCGCCGLAALVGQRAGPLRTDEQSTVELLGLLGDAYPSWWLPLNGALSVGQVLGYLVVAVLLALPAANGWFGRARPTPPPPPAPVPYGPYPPPQAPPPSR</sequence>
<feature type="transmembrane region" description="Helical" evidence="2">
    <location>
        <begin position="102"/>
        <end position="123"/>
    </location>
</feature>
<protein>
    <submittedName>
        <fullName evidence="3">Uncharacterized protein</fullName>
    </submittedName>
</protein>
<evidence type="ECO:0000313" key="4">
    <source>
        <dbReference type="Proteomes" id="UP000198228"/>
    </source>
</evidence>
<dbReference type="Proteomes" id="UP000198228">
    <property type="component" value="Chromosome I"/>
</dbReference>
<dbReference type="EMBL" id="LT607410">
    <property type="protein sequence ID" value="SCE71780.1"/>
    <property type="molecule type" value="Genomic_DNA"/>
</dbReference>
<organism evidence="3 4">
    <name type="scientific">Micromonospora purpureochromogenes</name>
    <dbReference type="NCBI Taxonomy" id="47872"/>
    <lineage>
        <taxon>Bacteria</taxon>
        <taxon>Bacillati</taxon>
        <taxon>Actinomycetota</taxon>
        <taxon>Actinomycetes</taxon>
        <taxon>Micromonosporales</taxon>
        <taxon>Micromonosporaceae</taxon>
        <taxon>Micromonospora</taxon>
    </lineage>
</organism>
<keyword evidence="2" id="KW-1133">Transmembrane helix</keyword>
<reference evidence="3 4" key="1">
    <citation type="submission" date="2016-06" db="EMBL/GenBank/DDBJ databases">
        <authorList>
            <person name="Kjaerup R.B."/>
            <person name="Dalgaard T.S."/>
            <person name="Juul-Madsen H.R."/>
        </authorList>
    </citation>
    <scope>NUCLEOTIDE SEQUENCE [LARGE SCALE GENOMIC DNA]</scope>
    <source>
        <strain evidence="3 4">DSM 43821</strain>
    </source>
</reference>
<gene>
    <name evidence="3" type="ORF">GA0074696_0415</name>
</gene>
<feature type="transmembrane region" description="Helical" evidence="2">
    <location>
        <begin position="151"/>
        <end position="176"/>
    </location>
</feature>
<feature type="region of interest" description="Disordered" evidence="1">
    <location>
        <begin position="189"/>
        <end position="212"/>
    </location>
</feature>
<keyword evidence="2" id="KW-0812">Transmembrane</keyword>
<dbReference type="AlphaFoldDB" id="A0A1C4UJC9"/>
<feature type="transmembrane region" description="Helical" evidence="2">
    <location>
        <begin position="73"/>
        <end position="95"/>
    </location>
</feature>